<name>A0A4P9WKV6_9FUNG</name>
<sequence length="316" mass="35864">MDPRATRLMQLETIVKEHLGSGKFFLVAAALREIDDEKLYEASYHPMGRAEKSIYTYAKNRFSFSRRTTNTYLCSASVYESIVEDTSLPVPVNISHIRSLHKFPAEVRRFIWKQVCESGHSITEDHVVAMTVKYETGVSFTDLNNELYTPKDLILAAKRVIGKPQFDLDPASCNFANELHEGLLARCIYDEATDGRDRPWHGDVWLSPPLGSCEEGTGRQRAWFTLAENKYLAGQASSVMVLLKIEFGHAWFGKAQKYPHCLFNSKIMFSTPTGREKCLQDDSHCLVYLGRNTDAFCTEFGSFGTIPGYNSWSYHP</sequence>
<gene>
    <name evidence="1" type="ORF">BDK51DRAFT_23332</name>
</gene>
<accession>A0A4P9WKV6</accession>
<proteinExistence type="predicted"/>
<dbReference type="AlphaFoldDB" id="A0A4P9WKV6"/>
<reference evidence="2" key="1">
    <citation type="journal article" date="2018" name="Nat. Microbiol.">
        <title>Leveraging single-cell genomics to expand the fungal tree of life.</title>
        <authorList>
            <person name="Ahrendt S.R."/>
            <person name="Quandt C.A."/>
            <person name="Ciobanu D."/>
            <person name="Clum A."/>
            <person name="Salamov A."/>
            <person name="Andreopoulos B."/>
            <person name="Cheng J.F."/>
            <person name="Woyke T."/>
            <person name="Pelin A."/>
            <person name="Henrissat B."/>
            <person name="Reynolds N.K."/>
            <person name="Benny G.L."/>
            <person name="Smith M.E."/>
            <person name="James T.Y."/>
            <person name="Grigoriev I.V."/>
        </authorList>
    </citation>
    <scope>NUCLEOTIDE SEQUENCE [LARGE SCALE GENOMIC DNA]</scope>
</reference>
<evidence type="ECO:0000313" key="2">
    <source>
        <dbReference type="Proteomes" id="UP000269721"/>
    </source>
</evidence>
<dbReference type="Proteomes" id="UP000269721">
    <property type="component" value="Unassembled WGS sequence"/>
</dbReference>
<dbReference type="OrthoDB" id="2155333at2759"/>
<feature type="non-terminal residue" evidence="1">
    <location>
        <position position="316"/>
    </location>
</feature>
<keyword evidence="2" id="KW-1185">Reference proteome</keyword>
<protein>
    <submittedName>
        <fullName evidence="1">Uncharacterized protein</fullName>
    </submittedName>
</protein>
<evidence type="ECO:0000313" key="1">
    <source>
        <dbReference type="EMBL" id="RKO93641.1"/>
    </source>
</evidence>
<organism evidence="1 2">
    <name type="scientific">Blyttiomyces helicus</name>
    <dbReference type="NCBI Taxonomy" id="388810"/>
    <lineage>
        <taxon>Eukaryota</taxon>
        <taxon>Fungi</taxon>
        <taxon>Fungi incertae sedis</taxon>
        <taxon>Chytridiomycota</taxon>
        <taxon>Chytridiomycota incertae sedis</taxon>
        <taxon>Chytridiomycetes</taxon>
        <taxon>Chytridiomycetes incertae sedis</taxon>
        <taxon>Blyttiomyces</taxon>
    </lineage>
</organism>
<dbReference type="EMBL" id="KZ994164">
    <property type="protein sequence ID" value="RKO93641.1"/>
    <property type="molecule type" value="Genomic_DNA"/>
</dbReference>